<dbReference type="SUPFAM" id="SSF57362">
    <property type="entry name" value="BPTI-like"/>
    <property type="match status" value="1"/>
</dbReference>
<dbReference type="InterPro" id="IPR000884">
    <property type="entry name" value="TSP1_rpt"/>
</dbReference>
<dbReference type="Pfam" id="PF19236">
    <property type="entry name" value="ADAMTS_CR_3"/>
    <property type="match status" value="1"/>
</dbReference>
<feature type="region of interest" description="Disordered" evidence="12">
    <location>
        <begin position="791"/>
        <end position="818"/>
    </location>
</feature>
<dbReference type="GO" id="GO:0030198">
    <property type="term" value="P:extracellular matrix organization"/>
    <property type="evidence" value="ECO:0007669"/>
    <property type="project" value="InterPro"/>
</dbReference>
<feature type="domain" description="BPTI/Kunitz inhibitor" evidence="14">
    <location>
        <begin position="701"/>
        <end position="751"/>
    </location>
</feature>
<dbReference type="GO" id="GO:0005576">
    <property type="term" value="C:extracellular region"/>
    <property type="evidence" value="ECO:0007669"/>
    <property type="project" value="UniProtKB-SubCell"/>
</dbReference>
<dbReference type="PROSITE" id="PS50092">
    <property type="entry name" value="TSP1"/>
    <property type="match status" value="5"/>
</dbReference>
<dbReference type="InterPro" id="IPR002223">
    <property type="entry name" value="Kunitz_BPTI"/>
</dbReference>
<feature type="disulfide bond" evidence="11">
    <location>
        <begin position="39"/>
        <end position="75"/>
    </location>
</feature>
<dbReference type="InterPro" id="IPR013273">
    <property type="entry name" value="ADAMTS/ADAMTS-like"/>
</dbReference>
<dbReference type="PRINTS" id="PR01857">
    <property type="entry name" value="ADAMTSFAMILY"/>
</dbReference>
<reference evidence="15" key="1">
    <citation type="journal article" date="2023" name="Science">
        <title>Genome structures resolve the early diversification of teleost fishes.</title>
        <authorList>
            <person name="Parey E."/>
            <person name="Louis A."/>
            <person name="Montfort J."/>
            <person name="Bouchez O."/>
            <person name="Roques C."/>
            <person name="Iampietro C."/>
            <person name="Lluch J."/>
            <person name="Castinel A."/>
            <person name="Donnadieu C."/>
            <person name="Desvignes T."/>
            <person name="Floi Bucao C."/>
            <person name="Jouanno E."/>
            <person name="Wen M."/>
            <person name="Mejri S."/>
            <person name="Dirks R."/>
            <person name="Jansen H."/>
            <person name="Henkel C."/>
            <person name="Chen W.J."/>
            <person name="Zahm M."/>
            <person name="Cabau C."/>
            <person name="Klopp C."/>
            <person name="Thompson A.W."/>
            <person name="Robinson-Rechavi M."/>
            <person name="Braasch I."/>
            <person name="Lecointre G."/>
            <person name="Bobe J."/>
            <person name="Postlethwait J.H."/>
            <person name="Berthelot C."/>
            <person name="Roest Crollius H."/>
            <person name="Guiguen Y."/>
        </authorList>
    </citation>
    <scope>NUCLEOTIDE SEQUENCE</scope>
    <source>
        <strain evidence="15">WJC10195</strain>
    </source>
</reference>
<evidence type="ECO:0000313" key="16">
    <source>
        <dbReference type="Proteomes" id="UP001152622"/>
    </source>
</evidence>
<dbReference type="PANTHER" id="PTHR13723:SF281">
    <property type="entry name" value="PAPILIN"/>
    <property type="match status" value="1"/>
</dbReference>
<dbReference type="GO" id="GO:0004867">
    <property type="term" value="F:serine-type endopeptidase inhibitor activity"/>
    <property type="evidence" value="ECO:0007669"/>
    <property type="project" value="UniProtKB-KW"/>
</dbReference>
<feature type="disulfide bond" evidence="11">
    <location>
        <begin position="54"/>
        <end position="65"/>
    </location>
</feature>
<evidence type="ECO:0000256" key="5">
    <source>
        <dbReference type="ARBA" id="ARBA00022737"/>
    </source>
</evidence>
<organism evidence="15 16">
    <name type="scientific">Synaphobranchus kaupii</name>
    <name type="common">Kaup's arrowtooth eel</name>
    <dbReference type="NCBI Taxonomy" id="118154"/>
    <lineage>
        <taxon>Eukaryota</taxon>
        <taxon>Metazoa</taxon>
        <taxon>Chordata</taxon>
        <taxon>Craniata</taxon>
        <taxon>Vertebrata</taxon>
        <taxon>Euteleostomi</taxon>
        <taxon>Actinopterygii</taxon>
        <taxon>Neopterygii</taxon>
        <taxon>Teleostei</taxon>
        <taxon>Anguilliformes</taxon>
        <taxon>Synaphobranchidae</taxon>
        <taxon>Synaphobranchus</taxon>
    </lineage>
</organism>
<dbReference type="SUPFAM" id="SSF82895">
    <property type="entry name" value="TSP-1 type 1 repeat"/>
    <property type="match status" value="5"/>
</dbReference>
<evidence type="ECO:0000256" key="13">
    <source>
        <dbReference type="SAM" id="SignalP"/>
    </source>
</evidence>
<dbReference type="Gene3D" id="2.20.100.10">
    <property type="entry name" value="Thrombospondin type-1 (TSP1) repeat"/>
    <property type="match status" value="5"/>
</dbReference>
<dbReference type="AlphaFoldDB" id="A0A9Q1IWT4"/>
<keyword evidence="16" id="KW-1185">Reference proteome</keyword>
<evidence type="ECO:0000256" key="1">
    <source>
        <dbReference type="ARBA" id="ARBA00004613"/>
    </source>
</evidence>
<keyword evidence="3" id="KW-0646">Protease inhibitor</keyword>
<evidence type="ECO:0000259" key="14">
    <source>
        <dbReference type="PROSITE" id="PS50279"/>
    </source>
</evidence>
<dbReference type="InterPro" id="IPR036383">
    <property type="entry name" value="TSP1_rpt_sf"/>
</dbReference>
<feature type="region of interest" description="Disordered" evidence="12">
    <location>
        <begin position="752"/>
        <end position="778"/>
    </location>
</feature>
<comment type="caution">
    <text evidence="15">The sequence shown here is derived from an EMBL/GenBank/DDBJ whole genome shotgun (WGS) entry which is preliminary data.</text>
</comment>
<dbReference type="Pfam" id="PF19030">
    <property type="entry name" value="TSP1_ADAMTS"/>
    <property type="match status" value="4"/>
</dbReference>
<keyword evidence="2" id="KW-0964">Secreted</keyword>
<feature type="disulfide bond" evidence="11">
    <location>
        <begin position="43"/>
        <end position="80"/>
    </location>
</feature>
<dbReference type="GO" id="GO:0004222">
    <property type="term" value="F:metalloendopeptidase activity"/>
    <property type="evidence" value="ECO:0007669"/>
    <property type="project" value="TreeGrafter"/>
</dbReference>
<keyword evidence="8" id="KW-0393">Immunoglobulin domain</keyword>
<dbReference type="PRINTS" id="PR00759">
    <property type="entry name" value="BASICPTASE"/>
</dbReference>
<evidence type="ECO:0000256" key="10">
    <source>
        <dbReference type="ARBA" id="ARBA00074534"/>
    </source>
</evidence>
<evidence type="ECO:0000256" key="9">
    <source>
        <dbReference type="ARBA" id="ARBA00061693"/>
    </source>
</evidence>
<dbReference type="FunFam" id="2.60.120.830:FF:000001">
    <property type="entry name" value="A disintegrin and metalloproteinase with thrombospondin motifs 1"/>
    <property type="match status" value="1"/>
</dbReference>
<dbReference type="InterPro" id="IPR050439">
    <property type="entry name" value="ADAMTS_ADAMTS-like"/>
</dbReference>
<name>A0A9Q1IWT4_SYNKA</name>
<dbReference type="PANTHER" id="PTHR13723">
    <property type="entry name" value="ADAMTS A DISINTEGRIN AND METALLOPROTEASE WITH THROMBOSPONDIN MOTIFS PROTEASE"/>
    <property type="match status" value="1"/>
</dbReference>
<dbReference type="FunFam" id="2.20.100.10:FF:000005">
    <property type="entry name" value="ADAM metallopeptidase with thrombospondin type 1 motif 9"/>
    <property type="match status" value="3"/>
</dbReference>
<keyword evidence="6" id="KW-0722">Serine protease inhibitor</keyword>
<feature type="chain" id="PRO_5040307570" description="Papilin" evidence="13">
    <location>
        <begin position="21"/>
        <end position="818"/>
    </location>
</feature>
<evidence type="ECO:0000256" key="6">
    <source>
        <dbReference type="ARBA" id="ARBA00022900"/>
    </source>
</evidence>
<keyword evidence="7 11" id="KW-1015">Disulfide bond</keyword>
<dbReference type="InterPro" id="IPR020901">
    <property type="entry name" value="Prtase_inh_Kunz-CS"/>
</dbReference>
<comment type="similarity">
    <text evidence="9">Belongs to the papilin family.</text>
</comment>
<dbReference type="GO" id="GO:0005604">
    <property type="term" value="C:basement membrane"/>
    <property type="evidence" value="ECO:0007669"/>
    <property type="project" value="UniProtKB-ARBA"/>
</dbReference>
<protein>
    <recommendedName>
        <fullName evidence="10">Papilin</fullName>
    </recommendedName>
</protein>
<evidence type="ECO:0000256" key="7">
    <source>
        <dbReference type="ARBA" id="ARBA00023157"/>
    </source>
</evidence>
<dbReference type="InterPro" id="IPR036880">
    <property type="entry name" value="Kunitz_BPTI_sf"/>
</dbReference>
<dbReference type="SMART" id="SM00131">
    <property type="entry name" value="KU"/>
    <property type="match status" value="1"/>
</dbReference>
<evidence type="ECO:0000256" key="11">
    <source>
        <dbReference type="PIRSR" id="PIRSR613273-3"/>
    </source>
</evidence>
<dbReference type="SMART" id="SM00209">
    <property type="entry name" value="TSP1"/>
    <property type="match status" value="5"/>
</dbReference>
<dbReference type="Gene3D" id="2.60.120.830">
    <property type="match status" value="1"/>
</dbReference>
<keyword evidence="4 13" id="KW-0732">Signal</keyword>
<evidence type="ECO:0000313" key="15">
    <source>
        <dbReference type="EMBL" id="KAJ8356231.1"/>
    </source>
</evidence>
<dbReference type="Pfam" id="PF05986">
    <property type="entry name" value="ADAMTS_spacer1"/>
    <property type="match status" value="1"/>
</dbReference>
<dbReference type="InterPro" id="IPR010294">
    <property type="entry name" value="ADAMTS_spacer1"/>
</dbReference>
<evidence type="ECO:0000256" key="8">
    <source>
        <dbReference type="ARBA" id="ARBA00023319"/>
    </source>
</evidence>
<dbReference type="Pfam" id="PF00090">
    <property type="entry name" value="TSP_1"/>
    <property type="match status" value="1"/>
</dbReference>
<dbReference type="InterPro" id="IPR045371">
    <property type="entry name" value="ADAMTS_CR_3"/>
</dbReference>
<dbReference type="Gene3D" id="4.10.410.10">
    <property type="entry name" value="Pancreatic trypsin inhibitor Kunitz domain"/>
    <property type="match status" value="1"/>
</dbReference>
<proteinExistence type="inferred from homology"/>
<evidence type="ECO:0000256" key="12">
    <source>
        <dbReference type="SAM" id="MobiDB-lite"/>
    </source>
</evidence>
<dbReference type="GO" id="GO:0006508">
    <property type="term" value="P:proteolysis"/>
    <property type="evidence" value="ECO:0007669"/>
    <property type="project" value="TreeGrafter"/>
</dbReference>
<evidence type="ECO:0000256" key="3">
    <source>
        <dbReference type="ARBA" id="ARBA00022690"/>
    </source>
</evidence>
<dbReference type="EMBL" id="JAINUF010000006">
    <property type="protein sequence ID" value="KAJ8356231.1"/>
    <property type="molecule type" value="Genomic_DNA"/>
</dbReference>
<feature type="compositionally biased region" description="Low complexity" evidence="12">
    <location>
        <begin position="765"/>
        <end position="778"/>
    </location>
</feature>
<dbReference type="Proteomes" id="UP001152622">
    <property type="component" value="Chromosome 6"/>
</dbReference>
<sequence length="818" mass="89079">MKILLALACVLLISPPPCVPQARQPLSDYWEEWGPYGECSRSCGVGVSMRTRRCVTQRIDGGNSCVGPAVSYRTCNIQDCPVGSKDFREEQCAQFDGMDFEGMRYSWLPYYGAGNTCELNCAPRGENFFYRHRSTVVDGTPCYPGRTDICVGGTCKSIGCDKMLESPRREDPCLQCGGTGESCYLIKNTFTTRHLPQAGYNQMFVIPAGATSIRIRENVATRNYIAVKSQHGEYYLNGHGAMDFSHGISAAGTMLYYQRGIEGDLTPETIICRGPTSEPLTVELVTEENNLGVEFEYYIPHDHAPSHTPVHTPVHTPSRSRTGYLWSTGSWSACSRECGSGFQSRPVFCAIGSEVFPDHLCAAMPRPQSNRTCNVHQCQFYSWSIGEWSTCSASCGRGSQTRNVQCVTHDTVSSSLAADSRCAAVSAQPATLQVCEQRPCAEYSVSSWSVCSVTCGEGTQTREVVCVGGASERLPDSACSSIHRPHHFQSCQRPACQRRISWHVGPWGLCTKSCGAGTRDRQVVCSDVDHNLHGVEHCDTVPRPHTMETCNDQPCHSPQLVPSMQDPRGHDRSPHGFLPYIPGEPSVHRPVERPAIGPHCSQSYYGCCSDGQTPAAGHHGEGCAQEPCARSRFGCCADGVTLASGPGRAGCLEDRGPTRTESREPCHNSAYGCCYDQVTPAAGPQQEGCPAPATDAHSSACSLPSTVGPCADWTSRFYYDSATGRCVHFWYGGCQGNRNNFLTREECRRSCHVDGPTQSRPVVVSRRGPGPSSTGGSRRVFIVQRGSANRYGSSAAAHAQRVRAPHRRLQHTPHSTAK</sequence>
<keyword evidence="5" id="KW-0677">Repeat</keyword>
<dbReference type="CDD" id="cd22635">
    <property type="entry name" value="Kunitz_papilin"/>
    <property type="match status" value="1"/>
</dbReference>
<dbReference type="FunFam" id="4.10.410.10:FF:000017">
    <property type="entry name" value="papilin isoform X2"/>
    <property type="match status" value="1"/>
</dbReference>
<feature type="compositionally biased region" description="Basic residues" evidence="12">
    <location>
        <begin position="800"/>
        <end position="818"/>
    </location>
</feature>
<gene>
    <name evidence="15" type="ORF">SKAU_G00190250</name>
</gene>
<dbReference type="PROSITE" id="PS00280">
    <property type="entry name" value="BPTI_KUNITZ_1"/>
    <property type="match status" value="1"/>
</dbReference>
<dbReference type="Pfam" id="PF00014">
    <property type="entry name" value="Kunitz_BPTI"/>
    <property type="match status" value="1"/>
</dbReference>
<dbReference type="OrthoDB" id="9948486at2759"/>
<evidence type="ECO:0000256" key="2">
    <source>
        <dbReference type="ARBA" id="ARBA00022525"/>
    </source>
</evidence>
<dbReference type="FunFam" id="2.20.100.10:FF:000001">
    <property type="entry name" value="semaphorin-5A isoform X1"/>
    <property type="match status" value="1"/>
</dbReference>
<accession>A0A9Q1IWT4</accession>
<dbReference type="PROSITE" id="PS50279">
    <property type="entry name" value="BPTI_KUNITZ_2"/>
    <property type="match status" value="1"/>
</dbReference>
<feature type="signal peptide" evidence="13">
    <location>
        <begin position="1"/>
        <end position="20"/>
    </location>
</feature>
<comment type="subcellular location">
    <subcellularLocation>
        <location evidence="1">Secreted</location>
    </subcellularLocation>
</comment>
<evidence type="ECO:0000256" key="4">
    <source>
        <dbReference type="ARBA" id="ARBA00022729"/>
    </source>
</evidence>